<reference evidence="8" key="1">
    <citation type="submission" date="2022-04" db="EMBL/GenBank/DDBJ databases">
        <title>Carnegiea gigantea Genome sequencing and assembly v2.</title>
        <authorList>
            <person name="Copetti D."/>
            <person name="Sanderson M.J."/>
            <person name="Burquez A."/>
            <person name="Wojciechowski M.F."/>
        </authorList>
    </citation>
    <scope>NUCLEOTIDE SEQUENCE</scope>
    <source>
        <strain evidence="8">SGP5-SGP5p</strain>
        <tissue evidence="8">Aerial part</tissue>
    </source>
</reference>
<accession>A0A9Q1GT54</accession>
<sequence length="211" mass="23414">MPCGWLLLIDSSGNLPTLKPTGLLEKTANLAPISTLSLSPNPHPQSRFLTQKNQIKSKSAQNRTPNSSKMMHMTFYWGTKVTLLFDWWKTESWPSYYLTLLFCFLFAAFYQYLEDRRLSLLALATKRSSGPSINAPLLPSRFRTRLDNPARVGTAALFGANSAIGYLLMLAVMSFNGGVLIAVVLGLAVGYFLFRAKEYEAVIVEDSCACA</sequence>
<comment type="subcellular location">
    <subcellularLocation>
        <location evidence="1 7">Membrane</location>
        <topology evidence="1 7">Multi-pass membrane protein</topology>
    </subcellularLocation>
</comment>
<comment type="caution">
    <text evidence="8">The sequence shown here is derived from an EMBL/GenBank/DDBJ whole genome shotgun (WGS) entry which is preliminary data.</text>
</comment>
<protein>
    <recommendedName>
        <fullName evidence="7">Copper transport protein</fullName>
    </recommendedName>
</protein>
<dbReference type="GO" id="GO:0005375">
    <property type="term" value="F:copper ion transmembrane transporter activity"/>
    <property type="evidence" value="ECO:0007669"/>
    <property type="project" value="UniProtKB-UniRule"/>
</dbReference>
<evidence type="ECO:0000256" key="7">
    <source>
        <dbReference type="RuleBase" id="RU367022"/>
    </source>
</evidence>
<evidence type="ECO:0000313" key="8">
    <source>
        <dbReference type="EMBL" id="KAJ8427267.1"/>
    </source>
</evidence>
<evidence type="ECO:0000256" key="5">
    <source>
        <dbReference type="ARBA" id="ARBA00022989"/>
    </source>
</evidence>
<keyword evidence="7" id="KW-0186">Copper</keyword>
<dbReference type="PANTHER" id="PTHR12483:SF27">
    <property type="entry name" value="COPPER TRANSPORT PROTEIN CTR1"/>
    <property type="match status" value="1"/>
</dbReference>
<keyword evidence="4 7" id="KW-0187">Copper transport</keyword>
<evidence type="ECO:0000313" key="9">
    <source>
        <dbReference type="Proteomes" id="UP001153076"/>
    </source>
</evidence>
<dbReference type="GO" id="GO:0005886">
    <property type="term" value="C:plasma membrane"/>
    <property type="evidence" value="ECO:0007669"/>
    <property type="project" value="TreeGrafter"/>
</dbReference>
<dbReference type="Proteomes" id="UP001153076">
    <property type="component" value="Unassembled WGS sequence"/>
</dbReference>
<dbReference type="PANTHER" id="PTHR12483">
    <property type="entry name" value="SOLUTE CARRIER FAMILY 31 COPPER TRANSPORTERS"/>
    <property type="match status" value="1"/>
</dbReference>
<name>A0A9Q1GT54_9CARY</name>
<dbReference type="EMBL" id="JAKOGI010001163">
    <property type="protein sequence ID" value="KAJ8427267.1"/>
    <property type="molecule type" value="Genomic_DNA"/>
</dbReference>
<dbReference type="AlphaFoldDB" id="A0A9Q1GT54"/>
<feature type="transmembrane region" description="Helical" evidence="7">
    <location>
        <begin position="150"/>
        <end position="169"/>
    </location>
</feature>
<keyword evidence="9" id="KW-1185">Reference proteome</keyword>
<feature type="transmembrane region" description="Helical" evidence="7">
    <location>
        <begin position="175"/>
        <end position="194"/>
    </location>
</feature>
<keyword evidence="6 7" id="KW-0472">Membrane</keyword>
<comment type="similarity">
    <text evidence="2 7">Belongs to the copper transporter (Ctr) (TC 1.A.56) family. SLC31A subfamily.</text>
</comment>
<evidence type="ECO:0000256" key="4">
    <source>
        <dbReference type="ARBA" id="ARBA00022796"/>
    </source>
</evidence>
<dbReference type="Pfam" id="PF04145">
    <property type="entry name" value="Ctr"/>
    <property type="match status" value="1"/>
</dbReference>
<evidence type="ECO:0000256" key="2">
    <source>
        <dbReference type="ARBA" id="ARBA00006921"/>
    </source>
</evidence>
<dbReference type="OrthoDB" id="73901at2759"/>
<keyword evidence="3 7" id="KW-0812">Transmembrane</keyword>
<dbReference type="InterPro" id="IPR007274">
    <property type="entry name" value="Cop_transporter"/>
</dbReference>
<evidence type="ECO:0000256" key="6">
    <source>
        <dbReference type="ARBA" id="ARBA00023136"/>
    </source>
</evidence>
<organism evidence="8 9">
    <name type="scientific">Carnegiea gigantea</name>
    <dbReference type="NCBI Taxonomy" id="171969"/>
    <lineage>
        <taxon>Eukaryota</taxon>
        <taxon>Viridiplantae</taxon>
        <taxon>Streptophyta</taxon>
        <taxon>Embryophyta</taxon>
        <taxon>Tracheophyta</taxon>
        <taxon>Spermatophyta</taxon>
        <taxon>Magnoliopsida</taxon>
        <taxon>eudicotyledons</taxon>
        <taxon>Gunneridae</taxon>
        <taxon>Pentapetalae</taxon>
        <taxon>Caryophyllales</taxon>
        <taxon>Cactineae</taxon>
        <taxon>Cactaceae</taxon>
        <taxon>Cactoideae</taxon>
        <taxon>Echinocereeae</taxon>
        <taxon>Carnegiea</taxon>
    </lineage>
</organism>
<keyword evidence="5 7" id="KW-1133">Transmembrane helix</keyword>
<evidence type="ECO:0000256" key="3">
    <source>
        <dbReference type="ARBA" id="ARBA00022692"/>
    </source>
</evidence>
<keyword evidence="7" id="KW-0813">Transport</keyword>
<proteinExistence type="inferred from homology"/>
<keyword evidence="7" id="KW-0406">Ion transport</keyword>
<gene>
    <name evidence="8" type="ORF">Cgig2_021773</name>
</gene>
<feature type="transmembrane region" description="Helical" evidence="7">
    <location>
        <begin position="95"/>
        <end position="113"/>
    </location>
</feature>
<evidence type="ECO:0000256" key="1">
    <source>
        <dbReference type="ARBA" id="ARBA00004141"/>
    </source>
</evidence>